<evidence type="ECO:0000313" key="2">
    <source>
        <dbReference type="Proteomes" id="UP001525890"/>
    </source>
</evidence>
<accession>A0ABT2MJN6</accession>
<name>A0ABT2MJN6_9CYAN</name>
<evidence type="ECO:0000313" key="1">
    <source>
        <dbReference type="EMBL" id="MCT7964955.1"/>
    </source>
</evidence>
<sequence>MGNISAKFARVLSIPGRWRSRSPSPGDNFHIGLRRQVYITLLAKF</sequence>
<evidence type="ECO:0008006" key="3">
    <source>
        <dbReference type="Google" id="ProtNLM"/>
    </source>
</evidence>
<keyword evidence="2" id="KW-1185">Reference proteome</keyword>
<dbReference type="RefSeq" id="WP_368004705.1">
    <property type="nucleotide sequence ID" value="NZ_JAMXFF010000001.1"/>
</dbReference>
<organism evidence="1 2">
    <name type="scientific">Laspinema palackyanum D2a</name>
    <dbReference type="NCBI Taxonomy" id="2953684"/>
    <lineage>
        <taxon>Bacteria</taxon>
        <taxon>Bacillati</taxon>
        <taxon>Cyanobacteriota</taxon>
        <taxon>Cyanophyceae</taxon>
        <taxon>Oscillatoriophycideae</taxon>
        <taxon>Oscillatoriales</taxon>
        <taxon>Laspinemataceae</taxon>
        <taxon>Laspinema</taxon>
        <taxon>Laspinema palackyanum</taxon>
    </lineage>
</organism>
<proteinExistence type="predicted"/>
<protein>
    <recommendedName>
        <fullName evidence="3">Transposase</fullName>
    </recommendedName>
</protein>
<reference evidence="1 2" key="1">
    <citation type="journal article" date="2022" name="Front. Microbiol.">
        <title>High genomic differentiation and limited gene flow indicate recent cryptic speciation within the genus Laspinema (cyanobacteria).</title>
        <authorList>
            <person name="Stanojkovic A."/>
            <person name="Skoupy S."/>
            <person name="Skaloud P."/>
            <person name="Dvorak P."/>
        </authorList>
    </citation>
    <scope>NUCLEOTIDE SEQUENCE [LARGE SCALE GENOMIC DNA]</scope>
    <source>
        <strain evidence="1 2">D2a</strain>
    </source>
</reference>
<gene>
    <name evidence="1" type="ORF">NG799_01240</name>
</gene>
<dbReference type="Proteomes" id="UP001525890">
    <property type="component" value="Unassembled WGS sequence"/>
</dbReference>
<dbReference type="EMBL" id="JAMXFF010000001">
    <property type="protein sequence ID" value="MCT7964955.1"/>
    <property type="molecule type" value="Genomic_DNA"/>
</dbReference>
<comment type="caution">
    <text evidence="1">The sequence shown here is derived from an EMBL/GenBank/DDBJ whole genome shotgun (WGS) entry which is preliminary data.</text>
</comment>